<keyword evidence="4" id="KW-1185">Reference proteome</keyword>
<evidence type="ECO:0000256" key="1">
    <source>
        <dbReference type="SAM" id="MobiDB-lite"/>
    </source>
</evidence>
<evidence type="ECO:0000313" key="3">
    <source>
        <dbReference type="EMBL" id="GAA4573312.1"/>
    </source>
</evidence>
<sequence length="421" mass="44536">MMSTVKITSGSEHLSSGRPGTDELGKGRAKAVATMLFGLVVVVNAHFMPWVVAKPGQDVIDRLLGGAPTAEVKTYALTDLPGIQAFLYAGWVLLLSLLVAAWVRPEWRRDVRIGARLLMLALMLALTMFAPGAAIDVSGFPIGDGPSTDFLAGTYLALFGTMLLAIGASALPASPQSSAPPTPAPVRPTPDAEAVGAGSSAPAAPITPFPALMLGQSWSARPARVPWWRQPWPVTGVVVGTLTVAILVGTFAWQATHRPANRHRDLAALLVASPADSTPAQPAAADDRVNTSRLLPLTDFRALMLAEQLRDDVQHSAGTAWTRPDHALVQVTLLQFDSPLVADQFRRSYVDIEGAVRSTINGVDLPDVPGAVVFSGDEQGRVEVNAIAHRDDVVVLVSANGGPSDINATVNALVREQYDRL</sequence>
<comment type="caution">
    <text evidence="3">The sequence shown here is derived from an EMBL/GenBank/DDBJ whole genome shotgun (WGS) entry which is preliminary data.</text>
</comment>
<dbReference type="Proteomes" id="UP001500307">
    <property type="component" value="Unassembled WGS sequence"/>
</dbReference>
<feature type="compositionally biased region" description="Pro residues" evidence="1">
    <location>
        <begin position="178"/>
        <end position="188"/>
    </location>
</feature>
<keyword evidence="2" id="KW-0812">Transmembrane</keyword>
<feature type="transmembrane region" description="Helical" evidence="2">
    <location>
        <begin position="85"/>
        <end position="103"/>
    </location>
</feature>
<feature type="transmembrane region" description="Helical" evidence="2">
    <location>
        <begin position="155"/>
        <end position="173"/>
    </location>
</feature>
<proteinExistence type="predicted"/>
<organism evidence="3 4">
    <name type="scientific">Micromonospora coerulea</name>
    <dbReference type="NCBI Taxonomy" id="47856"/>
    <lineage>
        <taxon>Bacteria</taxon>
        <taxon>Bacillati</taxon>
        <taxon>Actinomycetota</taxon>
        <taxon>Actinomycetes</taxon>
        <taxon>Micromonosporales</taxon>
        <taxon>Micromonosporaceae</taxon>
        <taxon>Micromonospora</taxon>
    </lineage>
</organism>
<dbReference type="EMBL" id="BAABGU010000021">
    <property type="protein sequence ID" value="GAA4573312.1"/>
    <property type="molecule type" value="Genomic_DNA"/>
</dbReference>
<feature type="transmembrane region" description="Helical" evidence="2">
    <location>
        <begin position="31"/>
        <end position="52"/>
    </location>
</feature>
<feature type="transmembrane region" description="Helical" evidence="2">
    <location>
        <begin position="231"/>
        <end position="253"/>
    </location>
</feature>
<reference evidence="4" key="1">
    <citation type="journal article" date="2019" name="Int. J. Syst. Evol. Microbiol.">
        <title>The Global Catalogue of Microorganisms (GCM) 10K type strain sequencing project: providing services to taxonomists for standard genome sequencing and annotation.</title>
        <authorList>
            <consortium name="The Broad Institute Genomics Platform"/>
            <consortium name="The Broad Institute Genome Sequencing Center for Infectious Disease"/>
            <person name="Wu L."/>
            <person name="Ma J."/>
        </authorList>
    </citation>
    <scope>NUCLEOTIDE SEQUENCE [LARGE SCALE GENOMIC DNA]</scope>
    <source>
        <strain evidence="4">JCM 3175</strain>
    </source>
</reference>
<evidence type="ECO:0000256" key="2">
    <source>
        <dbReference type="SAM" id="Phobius"/>
    </source>
</evidence>
<keyword evidence="2" id="KW-0472">Membrane</keyword>
<feature type="compositionally biased region" description="Polar residues" evidence="1">
    <location>
        <begin position="1"/>
        <end position="14"/>
    </location>
</feature>
<feature type="region of interest" description="Disordered" evidence="1">
    <location>
        <begin position="1"/>
        <end position="25"/>
    </location>
</feature>
<accession>A0ABP8SPJ8</accession>
<protein>
    <submittedName>
        <fullName evidence="3">Uncharacterized protein</fullName>
    </submittedName>
</protein>
<gene>
    <name evidence="3" type="ORF">GCM10023176_38050</name>
</gene>
<name>A0ABP8SPJ8_9ACTN</name>
<keyword evidence="2" id="KW-1133">Transmembrane helix</keyword>
<feature type="region of interest" description="Disordered" evidence="1">
    <location>
        <begin position="175"/>
        <end position="200"/>
    </location>
</feature>
<evidence type="ECO:0000313" key="4">
    <source>
        <dbReference type="Proteomes" id="UP001500307"/>
    </source>
</evidence>
<feature type="transmembrane region" description="Helical" evidence="2">
    <location>
        <begin position="115"/>
        <end position="135"/>
    </location>
</feature>